<comment type="caution">
    <text evidence="1">The sequence shown here is derived from an EMBL/GenBank/DDBJ whole genome shotgun (WGS) entry which is preliminary data.</text>
</comment>
<dbReference type="Pfam" id="PF13189">
    <property type="entry name" value="Cytidylate_kin2"/>
    <property type="match status" value="1"/>
</dbReference>
<dbReference type="SUPFAM" id="SSF52540">
    <property type="entry name" value="P-loop containing nucleoside triphosphate hydrolases"/>
    <property type="match status" value="1"/>
</dbReference>
<dbReference type="GO" id="GO:0016301">
    <property type="term" value="F:kinase activity"/>
    <property type="evidence" value="ECO:0007669"/>
    <property type="project" value="UniProtKB-KW"/>
</dbReference>
<sequence length="210" mass="24094">MKNYVITVAREYGSGGKTIGKMLSEELGIKFYNDELLRLASDESGINEALFAKADENLKKPLILKAPKSVHTGEVIPPESDDFTSDQNLFNYLCKVIRQLADTESCVIVGRCADYILRDYPNVLRLYVHAPFDYCVKKTMEVHPNFDEEEAKRFIRKTDKRRGDYYRYFTGNSWRDADNYDLCLNSSDLGWDKCVALTKAYLEIKLGISL</sequence>
<evidence type="ECO:0000313" key="2">
    <source>
        <dbReference type="Proteomes" id="UP000294682"/>
    </source>
</evidence>
<protein>
    <submittedName>
        <fullName evidence="1">Cytidylate kinase</fullName>
    </submittedName>
</protein>
<dbReference type="InterPro" id="IPR027417">
    <property type="entry name" value="P-loop_NTPase"/>
</dbReference>
<organism evidence="1 2">
    <name type="scientific">Harryflintia acetispora</name>
    <dbReference type="NCBI Taxonomy" id="1849041"/>
    <lineage>
        <taxon>Bacteria</taxon>
        <taxon>Bacillati</taxon>
        <taxon>Bacillota</taxon>
        <taxon>Clostridia</taxon>
        <taxon>Eubacteriales</taxon>
        <taxon>Oscillospiraceae</taxon>
        <taxon>Harryflintia</taxon>
    </lineage>
</organism>
<keyword evidence="1" id="KW-0418">Kinase</keyword>
<dbReference type="OrthoDB" id="9781180at2"/>
<dbReference type="RefSeq" id="WP_079699999.1">
    <property type="nucleotide sequence ID" value="NZ_JADNAH010000002.1"/>
</dbReference>
<dbReference type="Gene3D" id="3.40.50.300">
    <property type="entry name" value="P-loop containing nucleotide triphosphate hydrolases"/>
    <property type="match status" value="1"/>
</dbReference>
<name>A0A9X8UIS2_9FIRM</name>
<keyword evidence="2" id="KW-1185">Reference proteome</keyword>
<keyword evidence="1" id="KW-0808">Transferase</keyword>
<dbReference type="AlphaFoldDB" id="A0A9X8UIS2"/>
<gene>
    <name evidence="1" type="ORF">EDD78_107114</name>
</gene>
<dbReference type="EMBL" id="SLUK01000007">
    <property type="protein sequence ID" value="TCL43012.1"/>
    <property type="molecule type" value="Genomic_DNA"/>
</dbReference>
<accession>A0A9X8UIS2</accession>
<dbReference type="Proteomes" id="UP000294682">
    <property type="component" value="Unassembled WGS sequence"/>
</dbReference>
<evidence type="ECO:0000313" key="1">
    <source>
        <dbReference type="EMBL" id="TCL43012.1"/>
    </source>
</evidence>
<reference evidence="1 2" key="1">
    <citation type="submission" date="2019-03" db="EMBL/GenBank/DDBJ databases">
        <title>Genomic Encyclopedia of Type Strains, Phase IV (KMG-IV): sequencing the most valuable type-strain genomes for metagenomic binning, comparative biology and taxonomic classification.</title>
        <authorList>
            <person name="Goeker M."/>
        </authorList>
    </citation>
    <scope>NUCLEOTIDE SEQUENCE [LARGE SCALE GENOMIC DNA]</scope>
    <source>
        <strain evidence="1 2">DSM 100433</strain>
    </source>
</reference>
<proteinExistence type="predicted"/>